<reference evidence="3" key="1">
    <citation type="journal article" date="2019" name="Nat. Commun.">
        <title>The genome of broomcorn millet.</title>
        <authorList>
            <person name="Zou C."/>
            <person name="Miki D."/>
            <person name="Li D."/>
            <person name="Tang Q."/>
            <person name="Xiao L."/>
            <person name="Rajput S."/>
            <person name="Deng P."/>
            <person name="Jia W."/>
            <person name="Huang R."/>
            <person name="Zhang M."/>
            <person name="Sun Y."/>
            <person name="Hu J."/>
            <person name="Fu X."/>
            <person name="Schnable P.S."/>
            <person name="Li F."/>
            <person name="Zhang H."/>
            <person name="Feng B."/>
            <person name="Zhu X."/>
            <person name="Liu R."/>
            <person name="Schnable J.C."/>
            <person name="Zhu J.-K."/>
            <person name="Zhang H."/>
        </authorList>
    </citation>
    <scope>NUCLEOTIDE SEQUENCE [LARGE SCALE GENOMIC DNA]</scope>
</reference>
<dbReference type="PANTHER" id="PTHR11203">
    <property type="entry name" value="CLEAVAGE AND POLYADENYLATION SPECIFICITY FACTOR FAMILY MEMBER"/>
    <property type="match status" value="1"/>
</dbReference>
<gene>
    <name evidence="2" type="ORF">C2845_PM04G13560</name>
</gene>
<dbReference type="Pfam" id="PF00753">
    <property type="entry name" value="Lactamase_B"/>
    <property type="match status" value="1"/>
</dbReference>
<dbReference type="AlphaFoldDB" id="A0A3L6QR32"/>
<name>A0A3L6QR32_PANMI</name>
<dbReference type="Proteomes" id="UP000275267">
    <property type="component" value="Unassembled WGS sequence"/>
</dbReference>
<dbReference type="GO" id="GO:0005634">
    <property type="term" value="C:nucleus"/>
    <property type="evidence" value="ECO:0007669"/>
    <property type="project" value="TreeGrafter"/>
</dbReference>
<evidence type="ECO:0000259" key="1">
    <source>
        <dbReference type="Pfam" id="PF00753"/>
    </source>
</evidence>
<sequence length="220" mass="24120">MDAGAGQDVGKSCVVATIGGQRVMFDCGVHLSYKGRRSNPEFDRVLAASGATDFTAAISCVIITHSHLDHIGALPCFTEYPTKAIAPMMLEDFRKVMIGQQWEEGHYSYEGYSEVYEERSTYAKTTHDSWRARERELLQARRGRAGARLAVRAGAAGLLPPRRIEVRCCGIKIPQSQIELCSAALCSLRNARVVLCCKKRLPGCVFLSPLSPPVSKLSIS</sequence>
<accession>A0A3L6QR32</accession>
<evidence type="ECO:0000313" key="2">
    <source>
        <dbReference type="EMBL" id="RLM86009.1"/>
    </source>
</evidence>
<organism evidence="2 3">
    <name type="scientific">Panicum miliaceum</name>
    <name type="common">Proso millet</name>
    <name type="synonym">Broomcorn millet</name>
    <dbReference type="NCBI Taxonomy" id="4540"/>
    <lineage>
        <taxon>Eukaryota</taxon>
        <taxon>Viridiplantae</taxon>
        <taxon>Streptophyta</taxon>
        <taxon>Embryophyta</taxon>
        <taxon>Tracheophyta</taxon>
        <taxon>Spermatophyta</taxon>
        <taxon>Magnoliopsida</taxon>
        <taxon>Liliopsida</taxon>
        <taxon>Poales</taxon>
        <taxon>Poaceae</taxon>
        <taxon>PACMAD clade</taxon>
        <taxon>Panicoideae</taxon>
        <taxon>Panicodae</taxon>
        <taxon>Paniceae</taxon>
        <taxon>Panicinae</taxon>
        <taxon>Panicum</taxon>
        <taxon>Panicum sect. Panicum</taxon>
    </lineage>
</organism>
<dbReference type="InterPro" id="IPR036866">
    <property type="entry name" value="RibonucZ/Hydroxyglut_hydro"/>
</dbReference>
<dbReference type="STRING" id="4540.A0A3L6QR32"/>
<dbReference type="OrthoDB" id="10249535at2759"/>
<keyword evidence="3" id="KW-1185">Reference proteome</keyword>
<dbReference type="PANTHER" id="PTHR11203:SF37">
    <property type="entry name" value="INTEGRATOR COMPLEX SUBUNIT 11"/>
    <property type="match status" value="1"/>
</dbReference>
<dbReference type="GO" id="GO:0004521">
    <property type="term" value="F:RNA endonuclease activity"/>
    <property type="evidence" value="ECO:0007669"/>
    <property type="project" value="TreeGrafter"/>
</dbReference>
<dbReference type="InterPro" id="IPR050698">
    <property type="entry name" value="MBL"/>
</dbReference>
<dbReference type="Gene3D" id="3.60.15.10">
    <property type="entry name" value="Ribonuclease Z/Hydroxyacylglutathione hydrolase-like"/>
    <property type="match status" value="1"/>
</dbReference>
<dbReference type="SUPFAM" id="SSF56281">
    <property type="entry name" value="Metallo-hydrolase/oxidoreductase"/>
    <property type="match status" value="1"/>
</dbReference>
<feature type="domain" description="Metallo-beta-lactamase" evidence="1">
    <location>
        <begin position="10"/>
        <end position="106"/>
    </location>
</feature>
<comment type="caution">
    <text evidence="2">The sequence shown here is derived from an EMBL/GenBank/DDBJ whole genome shotgun (WGS) entry which is preliminary data.</text>
</comment>
<dbReference type="InterPro" id="IPR001279">
    <property type="entry name" value="Metallo-B-lactamas"/>
</dbReference>
<protein>
    <recommendedName>
        <fullName evidence="1">Metallo-beta-lactamase domain-containing protein</fullName>
    </recommendedName>
</protein>
<proteinExistence type="predicted"/>
<dbReference type="EMBL" id="PQIB02000011">
    <property type="protein sequence ID" value="RLM86009.1"/>
    <property type="molecule type" value="Genomic_DNA"/>
</dbReference>
<dbReference type="GO" id="GO:0016180">
    <property type="term" value="P:snRNA processing"/>
    <property type="evidence" value="ECO:0007669"/>
    <property type="project" value="TreeGrafter"/>
</dbReference>
<evidence type="ECO:0000313" key="3">
    <source>
        <dbReference type="Proteomes" id="UP000275267"/>
    </source>
</evidence>